<dbReference type="EMBL" id="FOBB01000006">
    <property type="protein sequence ID" value="SEM78011.1"/>
    <property type="molecule type" value="Genomic_DNA"/>
</dbReference>
<evidence type="ECO:0000256" key="2">
    <source>
        <dbReference type="ARBA" id="ARBA00022450"/>
    </source>
</evidence>
<dbReference type="GO" id="GO:0004312">
    <property type="term" value="F:fatty acid synthase activity"/>
    <property type="evidence" value="ECO:0007669"/>
    <property type="project" value="TreeGrafter"/>
</dbReference>
<dbReference type="InterPro" id="IPR016036">
    <property type="entry name" value="Malonyl_transacylase_ACP-bd"/>
</dbReference>
<evidence type="ECO:0000259" key="5">
    <source>
        <dbReference type="PROSITE" id="PS50075"/>
    </source>
</evidence>
<dbReference type="InterPro" id="IPR020841">
    <property type="entry name" value="PKS_Beta-ketoAc_synthase_dom"/>
</dbReference>
<dbReference type="Pfam" id="PF00109">
    <property type="entry name" value="ketoacyl-synt"/>
    <property type="match status" value="1"/>
</dbReference>
<evidence type="ECO:0000313" key="7">
    <source>
        <dbReference type="EMBL" id="SEM78011.1"/>
    </source>
</evidence>
<dbReference type="RefSeq" id="WP_089917445.1">
    <property type="nucleotide sequence ID" value="NZ_FOBB01000006.1"/>
</dbReference>
<dbReference type="PROSITE" id="PS52004">
    <property type="entry name" value="KS3_2"/>
    <property type="match status" value="1"/>
</dbReference>
<dbReference type="InterPro" id="IPR036736">
    <property type="entry name" value="ACP-like_sf"/>
</dbReference>
<keyword evidence="2" id="KW-0596">Phosphopantetheine</keyword>
<dbReference type="CDD" id="cd00833">
    <property type="entry name" value="PKS"/>
    <property type="match status" value="1"/>
</dbReference>
<dbReference type="Pfam" id="PF02801">
    <property type="entry name" value="Ketoacyl-synt_C"/>
    <property type="match status" value="1"/>
</dbReference>
<dbReference type="SUPFAM" id="SSF47336">
    <property type="entry name" value="ACP-like"/>
    <property type="match status" value="1"/>
</dbReference>
<dbReference type="Gene3D" id="3.30.70.250">
    <property type="entry name" value="Malonyl-CoA ACP transacylase, ACP-binding"/>
    <property type="match status" value="1"/>
</dbReference>
<dbReference type="OrthoDB" id="9778690at2"/>
<dbReference type="Pfam" id="PF16197">
    <property type="entry name" value="KAsynt_C_assoc"/>
    <property type="match status" value="1"/>
</dbReference>
<dbReference type="Proteomes" id="UP000198984">
    <property type="component" value="Unassembled WGS sequence"/>
</dbReference>
<keyword evidence="4 7" id="KW-0808">Transferase</keyword>
<dbReference type="Gene3D" id="3.30.70.3290">
    <property type="match status" value="1"/>
</dbReference>
<dbReference type="STRING" id="573321.SAMN04488505_106123"/>
<evidence type="ECO:0000259" key="6">
    <source>
        <dbReference type="PROSITE" id="PS52004"/>
    </source>
</evidence>
<dbReference type="InterPro" id="IPR014043">
    <property type="entry name" value="Acyl_transferase_dom"/>
</dbReference>
<name>A0A1H8B521_9BACT</name>
<dbReference type="PANTHER" id="PTHR43775:SF51">
    <property type="entry name" value="INACTIVE PHENOLPHTHIOCEROL SYNTHESIS POLYKETIDE SYNTHASE TYPE I PKS1-RELATED"/>
    <property type="match status" value="1"/>
</dbReference>
<dbReference type="SUPFAM" id="SSF52151">
    <property type="entry name" value="FabD/lysophospholipase-like"/>
    <property type="match status" value="1"/>
</dbReference>
<proteinExistence type="predicted"/>
<dbReference type="InterPro" id="IPR006162">
    <property type="entry name" value="Ppantetheine_attach_site"/>
</dbReference>
<dbReference type="SUPFAM" id="SSF55048">
    <property type="entry name" value="Probable ACP-binding domain of malonyl-CoA ACP transacylase"/>
    <property type="match status" value="1"/>
</dbReference>
<feature type="domain" description="Carrier" evidence="5">
    <location>
        <begin position="924"/>
        <end position="999"/>
    </location>
</feature>
<keyword evidence="3" id="KW-0597">Phosphoprotein</keyword>
<feature type="domain" description="Ketosynthase family 3 (KS3)" evidence="6">
    <location>
        <begin position="12"/>
        <end position="436"/>
    </location>
</feature>
<dbReference type="InterPro" id="IPR016039">
    <property type="entry name" value="Thiolase-like"/>
</dbReference>
<dbReference type="InterPro" id="IPR050091">
    <property type="entry name" value="PKS_NRPS_Biosynth_Enz"/>
</dbReference>
<accession>A0A1H8B521</accession>
<dbReference type="PROSITE" id="PS00012">
    <property type="entry name" value="PHOSPHOPANTETHEINE"/>
    <property type="match status" value="1"/>
</dbReference>
<dbReference type="AlphaFoldDB" id="A0A1H8B521"/>
<dbReference type="SMART" id="SM00825">
    <property type="entry name" value="PKS_KS"/>
    <property type="match status" value="1"/>
</dbReference>
<dbReference type="Gene3D" id="3.40.366.10">
    <property type="entry name" value="Malonyl-Coenzyme A Acyl Carrier Protein, domain 2"/>
    <property type="match status" value="1"/>
</dbReference>
<dbReference type="GO" id="GO:0006633">
    <property type="term" value="P:fatty acid biosynthetic process"/>
    <property type="evidence" value="ECO:0007669"/>
    <property type="project" value="TreeGrafter"/>
</dbReference>
<dbReference type="InterPro" id="IPR014031">
    <property type="entry name" value="Ketoacyl_synth_C"/>
</dbReference>
<gene>
    <name evidence="7" type="ORF">SAMN04488505_106123</name>
</gene>
<dbReference type="FunFam" id="1.10.1200.10:FF:000005">
    <property type="entry name" value="Nonribosomal peptide synthetase 1"/>
    <property type="match status" value="1"/>
</dbReference>
<dbReference type="Gene3D" id="1.10.1200.10">
    <property type="entry name" value="ACP-like"/>
    <property type="match status" value="1"/>
</dbReference>
<evidence type="ECO:0000313" key="8">
    <source>
        <dbReference type="Proteomes" id="UP000198984"/>
    </source>
</evidence>
<dbReference type="Pfam" id="PF00698">
    <property type="entry name" value="Acyl_transf_1"/>
    <property type="match status" value="1"/>
</dbReference>
<dbReference type="InterPro" id="IPR032821">
    <property type="entry name" value="PKS_assoc"/>
</dbReference>
<reference evidence="7 8" key="1">
    <citation type="submission" date="2016-10" db="EMBL/GenBank/DDBJ databases">
        <authorList>
            <person name="de Groot N.N."/>
        </authorList>
    </citation>
    <scope>NUCLEOTIDE SEQUENCE [LARGE SCALE GENOMIC DNA]</scope>
    <source>
        <strain evidence="7 8">DSM 21039</strain>
    </source>
</reference>
<evidence type="ECO:0000256" key="1">
    <source>
        <dbReference type="ARBA" id="ARBA00001957"/>
    </source>
</evidence>
<dbReference type="PROSITE" id="PS50075">
    <property type="entry name" value="CARRIER"/>
    <property type="match status" value="1"/>
</dbReference>
<dbReference type="InterPro" id="IPR014030">
    <property type="entry name" value="Ketoacyl_synth_N"/>
</dbReference>
<dbReference type="InterPro" id="IPR009081">
    <property type="entry name" value="PP-bd_ACP"/>
</dbReference>
<evidence type="ECO:0000256" key="3">
    <source>
        <dbReference type="ARBA" id="ARBA00022553"/>
    </source>
</evidence>
<dbReference type="Pfam" id="PF00550">
    <property type="entry name" value="PP-binding"/>
    <property type="match status" value="1"/>
</dbReference>
<evidence type="ECO:0000256" key="4">
    <source>
        <dbReference type="ARBA" id="ARBA00022679"/>
    </source>
</evidence>
<dbReference type="PANTHER" id="PTHR43775">
    <property type="entry name" value="FATTY ACID SYNTHASE"/>
    <property type="match status" value="1"/>
</dbReference>
<keyword evidence="8" id="KW-1185">Reference proteome</keyword>
<dbReference type="SUPFAM" id="SSF53901">
    <property type="entry name" value="Thiolase-like"/>
    <property type="match status" value="1"/>
</dbReference>
<comment type="cofactor">
    <cofactor evidence="1">
        <name>pantetheine 4'-phosphate</name>
        <dbReference type="ChEBI" id="CHEBI:47942"/>
    </cofactor>
</comment>
<protein>
    <submittedName>
        <fullName evidence="7">Acyl transferase domain-containing protein</fullName>
    </submittedName>
</protein>
<dbReference type="Gene3D" id="3.40.47.10">
    <property type="match status" value="1"/>
</dbReference>
<dbReference type="InterPro" id="IPR001227">
    <property type="entry name" value="Ac_transferase_dom_sf"/>
</dbReference>
<organism evidence="7 8">
    <name type="scientific">Chitinophaga rupis</name>
    <dbReference type="NCBI Taxonomy" id="573321"/>
    <lineage>
        <taxon>Bacteria</taxon>
        <taxon>Pseudomonadati</taxon>
        <taxon>Bacteroidota</taxon>
        <taxon>Chitinophagia</taxon>
        <taxon>Chitinophagales</taxon>
        <taxon>Chitinophagaceae</taxon>
        <taxon>Chitinophaga</taxon>
    </lineage>
</organism>
<dbReference type="SMART" id="SM00827">
    <property type="entry name" value="PKS_AT"/>
    <property type="match status" value="1"/>
</dbReference>
<sequence length="1015" mass="112419">MNNTDTRKVERKKDIAIVGLSGRFPQSADLAAFWKNLLAGKELIRLYQPEELKALGVDEKVIRHPNYIPVTSLLDHPESFDYNFFGYTKAEADVMDPQTRLMHEQVWWALEDAGCNPDEYKGKIGLYLSASDNMNWRAYTVLNPDHQVGLFMTTRLADKAFISTLVAYNLDLRGPGIYTDTACSSSLTSIHLACRSLLMKECSMALAGAVTVNTTNDKGYWHEEGMIFSKDGHCRTFDKDASGTIFGDGVAVIVLKRLEDAITDKDHIYAVIRATAVNNDGKRKVGYTAPSVNGQAECISMAHKIAGVDPTSVTYVETHGTATKLGDPIEIEALNKAFNYNTAHRCAIGSVKSNLGHLDAAAGVVAVIKTALSLKHRVLPPSINYHVPNPEINFASGPFYVNDKLQPWQRINDQVLRAGVSSFGIGGTNAHAILEEAPVRESTPSAKAQLLVFSAKTITALNNYKQQLKDFIKENGAPVLQELAYTLQMGRKHFKHRDFLVCEEDTDLHAALTDLKPATGSRTVAKNIVFMFSGAGSQYFKMAQQLYEQERYFKRLMDEGFELLERKTGRDFKKIMGYTDDAATGKTLINTALYMPVLFLVEYALARLLMRMGIQPGYMIGHSLGEYVAACLSGVFSFEDGLSIVMKRAELSETLEEGRMVSVELSAEQVRPYLTENLSIAAINTPDSCVVSGPLADIKDLTGVLTLHNIPFTELKVTVAAHSAMFDAILDDYREAFKRIPLSAPVLPFISNLSGKEITAAEATSVEYWVRHLRHTVNFLNGIHCLLEKGSANYIEIGSGGILTSFLKMHPLFQTNSLGINVLRHPKEAVNDYAFYLHALGKLWKNEVPVDWDVFNDHEKYNKISIPGYAFDKTNLRVRIDTFKQVTSGGAVFSAGNPGAAENKTPEEAPAGSAAYDVNENYVAPETAMEAALCELWQSFLPSGKIGIEDNFFDLGGNSLKAMTMLRRIEQQYNVQVDLKDLYARPTIKLLAEEINIATLLKSQKPKKETRSLKI</sequence>
<dbReference type="InterPro" id="IPR016035">
    <property type="entry name" value="Acyl_Trfase/lysoPLipase"/>
</dbReference>